<dbReference type="PANTHER" id="PTHR45632">
    <property type="entry name" value="LD33804P"/>
    <property type="match status" value="1"/>
</dbReference>
<keyword evidence="2" id="KW-0677">Repeat</keyword>
<dbReference type="FunFam" id="1.25.40.420:FF:000001">
    <property type="entry name" value="Kelch-like family member 12"/>
    <property type="match status" value="1"/>
</dbReference>
<dbReference type="InterPro" id="IPR000210">
    <property type="entry name" value="BTB/POZ_dom"/>
</dbReference>
<evidence type="ECO:0000256" key="1">
    <source>
        <dbReference type="ARBA" id="ARBA00022441"/>
    </source>
</evidence>
<dbReference type="Gene3D" id="2.120.10.80">
    <property type="entry name" value="Kelch-type beta propeller"/>
    <property type="match status" value="1"/>
</dbReference>
<dbReference type="PANTHER" id="PTHR45632:SF3">
    <property type="entry name" value="KELCH-LIKE PROTEIN 32"/>
    <property type="match status" value="1"/>
</dbReference>
<dbReference type="OMA" id="HHPTFDF"/>
<accession>A0A8W8MEH8</accession>
<dbReference type="AlphaFoldDB" id="A0A8W8MEH8"/>
<dbReference type="InterPro" id="IPR011705">
    <property type="entry name" value="BACK"/>
</dbReference>
<organism evidence="4 5">
    <name type="scientific">Magallana gigas</name>
    <name type="common">Pacific oyster</name>
    <name type="synonym">Crassostrea gigas</name>
    <dbReference type="NCBI Taxonomy" id="29159"/>
    <lineage>
        <taxon>Eukaryota</taxon>
        <taxon>Metazoa</taxon>
        <taxon>Spiralia</taxon>
        <taxon>Lophotrochozoa</taxon>
        <taxon>Mollusca</taxon>
        <taxon>Bivalvia</taxon>
        <taxon>Autobranchia</taxon>
        <taxon>Pteriomorphia</taxon>
        <taxon>Ostreida</taxon>
        <taxon>Ostreoidea</taxon>
        <taxon>Ostreidae</taxon>
        <taxon>Magallana</taxon>
    </lineage>
</organism>
<dbReference type="InterPro" id="IPR011333">
    <property type="entry name" value="SKP1/BTB/POZ_sf"/>
</dbReference>
<dbReference type="Pfam" id="PF24681">
    <property type="entry name" value="Kelch_KLHDC2_KLHL20_DRC7"/>
    <property type="match status" value="1"/>
</dbReference>
<keyword evidence="1" id="KW-0880">Kelch repeat</keyword>
<dbReference type="Pfam" id="PF00651">
    <property type="entry name" value="BTB"/>
    <property type="match status" value="1"/>
</dbReference>
<reference evidence="4" key="1">
    <citation type="submission" date="2022-08" db="UniProtKB">
        <authorList>
            <consortium name="EnsemblMetazoa"/>
        </authorList>
    </citation>
    <scope>IDENTIFICATION</scope>
    <source>
        <strain evidence="4">05x7-T-G4-1.051#20</strain>
    </source>
</reference>
<dbReference type="OrthoDB" id="6359816at2759"/>
<dbReference type="SMART" id="SM00225">
    <property type="entry name" value="BTB"/>
    <property type="match status" value="1"/>
</dbReference>
<dbReference type="SUPFAM" id="SSF117281">
    <property type="entry name" value="Kelch motif"/>
    <property type="match status" value="1"/>
</dbReference>
<name>A0A8W8MEH8_MAGGI</name>
<dbReference type="Proteomes" id="UP000005408">
    <property type="component" value="Unassembled WGS sequence"/>
</dbReference>
<keyword evidence="5" id="KW-1185">Reference proteome</keyword>
<dbReference type="SUPFAM" id="SSF54695">
    <property type="entry name" value="POZ domain"/>
    <property type="match status" value="1"/>
</dbReference>
<dbReference type="SMART" id="SM00875">
    <property type="entry name" value="BACK"/>
    <property type="match status" value="1"/>
</dbReference>
<evidence type="ECO:0000313" key="5">
    <source>
        <dbReference type="Proteomes" id="UP000005408"/>
    </source>
</evidence>
<dbReference type="InterPro" id="IPR006652">
    <property type="entry name" value="Kelch_1"/>
</dbReference>
<dbReference type="Gene3D" id="1.25.40.420">
    <property type="match status" value="1"/>
</dbReference>
<dbReference type="SMART" id="SM00612">
    <property type="entry name" value="Kelch"/>
    <property type="match status" value="4"/>
</dbReference>
<dbReference type="Gene3D" id="3.30.710.10">
    <property type="entry name" value="Potassium Channel Kv1.1, Chain A"/>
    <property type="match status" value="1"/>
</dbReference>
<proteinExistence type="predicted"/>
<evidence type="ECO:0000256" key="2">
    <source>
        <dbReference type="ARBA" id="ARBA00022737"/>
    </source>
</evidence>
<dbReference type="InterPro" id="IPR015915">
    <property type="entry name" value="Kelch-typ_b-propeller"/>
</dbReference>
<dbReference type="PIRSF" id="PIRSF037037">
    <property type="entry name" value="Kelch-like_protein_gigaxonin"/>
    <property type="match status" value="1"/>
</dbReference>
<dbReference type="Pfam" id="PF07707">
    <property type="entry name" value="BACK"/>
    <property type="match status" value="1"/>
</dbReference>
<protein>
    <recommendedName>
        <fullName evidence="3">BTB domain-containing protein</fullName>
    </recommendedName>
</protein>
<sequence length="616" mass="70919">MTEDDRGLNPQQKRLLDGLYTFYQKGQLTDVTLDVEGQQFACNRNILAASSPFFRAMFTSDVRESTDSVVPIHEISKDAMETLLEYIYSGKINLTNENVQNVFSAANFLEMLEVVDKCINHISAAVGLANCLDVFFFAMYNYCEKLKQNSGKFILKKFPEIAESEEFMSKVEVGDLIWFLSSDDIYVDREEYIFEYILKWIDFDSETRTRLFPKLFKCLRLPLINDEYFEEKVASHELVRGNSFCQGVLTSFSLFKIQQAHMLDVDTDSPFANPTPRLGMFNRKLIVYSGGAYAANERSFTAFDPVTKMNYYGIKPHPSFDFKFRIDYFSLVTTDNNNIYFIGGIFYENYHFSVTGEAEKDFFLYDEKESKWLPMKPMGVARCQFAACNYGDEVFVCGGKSSFPLGEPMDTVEVYDPEIHFWTVMEPMPMALYQHSLCCHGKALYVFGGKDVVDEHVESVFRFDIPTNCWTVVRTKMLKPRSEHLSLIVEDKIFILGGGSKHSNAVEVEIFDPATNRWSFGADFVEERKIFAGCVYEGQIYITGGVRQFSRPDKPTRTVETKDFYRYHVHRNEWEKLVRFVQYASTQCCTVATLNVKFLHESDFVSVGEGVEPSPH</sequence>
<evidence type="ECO:0000313" key="4">
    <source>
        <dbReference type="EnsemblMetazoa" id="G32606.1:cds"/>
    </source>
</evidence>
<dbReference type="InterPro" id="IPR017096">
    <property type="entry name" value="BTB-kelch_protein"/>
</dbReference>
<feature type="domain" description="BTB" evidence="3">
    <location>
        <begin position="29"/>
        <end position="96"/>
    </location>
</feature>
<dbReference type="PROSITE" id="PS50097">
    <property type="entry name" value="BTB"/>
    <property type="match status" value="1"/>
</dbReference>
<dbReference type="EnsemblMetazoa" id="G32606.1">
    <property type="protein sequence ID" value="G32606.1:cds"/>
    <property type="gene ID" value="G32606"/>
</dbReference>
<evidence type="ECO:0000259" key="3">
    <source>
        <dbReference type="PROSITE" id="PS50097"/>
    </source>
</evidence>